<dbReference type="InterPro" id="IPR052579">
    <property type="entry name" value="Zinc_finger_SWIM"/>
</dbReference>
<dbReference type="PANTHER" id="PTHR31569:SF4">
    <property type="entry name" value="SWIM-TYPE DOMAIN-CONTAINING PROTEIN"/>
    <property type="match status" value="1"/>
</dbReference>
<protein>
    <submittedName>
        <fullName evidence="2">Mutator-like element</fullName>
    </submittedName>
</protein>
<dbReference type="EMBL" id="SDAQ01000325">
    <property type="protein sequence ID" value="KAI3527251.1"/>
    <property type="molecule type" value="Genomic_DNA"/>
</dbReference>
<dbReference type="Proteomes" id="UP001056436">
    <property type="component" value="Unassembled WGS sequence"/>
</dbReference>
<name>A0A9P9WZ93_9PEZI</name>
<gene>
    <name evidence="2" type="ORF">CABS02_15411</name>
</gene>
<accession>A0A9P9WZ93</accession>
<dbReference type="AlphaFoldDB" id="A0A9P9WZ93"/>
<comment type="caution">
    <text evidence="2">The sequence shown here is derived from an EMBL/GenBank/DDBJ whole genome shotgun (WGS) entry which is preliminary data.</text>
</comment>
<keyword evidence="3" id="KW-1185">Reference proteome</keyword>
<feature type="domain" description="MULE transposase" evidence="1">
    <location>
        <begin position="1"/>
        <end position="84"/>
    </location>
</feature>
<reference evidence="2" key="1">
    <citation type="submission" date="2019-01" db="EMBL/GenBank/DDBJ databases">
        <title>Colletotrichum abscissum LGMF1257.</title>
        <authorList>
            <person name="Baroncelli R."/>
        </authorList>
    </citation>
    <scope>NUCLEOTIDE SEQUENCE</scope>
    <source>
        <strain evidence="2">Ca142</strain>
    </source>
</reference>
<dbReference type="OrthoDB" id="4846898at2759"/>
<dbReference type="PANTHER" id="PTHR31569">
    <property type="entry name" value="SWIM-TYPE DOMAIN-CONTAINING PROTEIN"/>
    <property type="match status" value="1"/>
</dbReference>
<dbReference type="Pfam" id="PF10551">
    <property type="entry name" value="MULE"/>
    <property type="match status" value="1"/>
</dbReference>
<evidence type="ECO:0000313" key="2">
    <source>
        <dbReference type="EMBL" id="KAI3527251.1"/>
    </source>
</evidence>
<dbReference type="InterPro" id="IPR018289">
    <property type="entry name" value="MULE_transposase_dom"/>
</dbReference>
<evidence type="ECO:0000259" key="1">
    <source>
        <dbReference type="Pfam" id="PF10551"/>
    </source>
</evidence>
<organism evidence="2 3">
    <name type="scientific">Colletotrichum abscissum</name>
    <dbReference type="NCBI Taxonomy" id="1671311"/>
    <lineage>
        <taxon>Eukaryota</taxon>
        <taxon>Fungi</taxon>
        <taxon>Dikarya</taxon>
        <taxon>Ascomycota</taxon>
        <taxon>Pezizomycotina</taxon>
        <taxon>Sordariomycetes</taxon>
        <taxon>Hypocreomycetidae</taxon>
        <taxon>Glomerellales</taxon>
        <taxon>Glomerellaceae</taxon>
        <taxon>Colletotrichum</taxon>
        <taxon>Colletotrichum acutatum species complex</taxon>
    </lineage>
</organism>
<proteinExistence type="predicted"/>
<evidence type="ECO:0000313" key="3">
    <source>
        <dbReference type="Proteomes" id="UP001056436"/>
    </source>
</evidence>
<sequence length="293" mass="33084">MPLFQVTGTTDTGSLFNCAFAVVSSERRESYDFLIRSFNAVRQEVGAQAPSVAITDFEDALRSALLEVLPTVQLQLCLFHINANVDLNVKRKWLGDGAVEVQDEFDVNKDKESVEASALVRKEQKAAAAALLHNPQTAALNEISRANKSFTAQQLEATEFEHTPTGFCQLWAYVLYADSEVDFDAAWRKLQADLADQTLALSYLANTYIPLRHQWAQCFISEYENFGVRTNSPTETAHKDLNEVLRYHWPRRPLYRLPSNRRDAGQQGKGVRRGHRYYGVSYPPRVSPPAVAW</sequence>